<comment type="subcellular location">
    <subcellularLocation>
        <location evidence="5 6">Cytoplasm</location>
    </subcellularLocation>
</comment>
<comment type="subunit">
    <text evidence="5">Heterooligomer composed of large and small subunits.</text>
</comment>
<dbReference type="EC" id="3.1.11.6" evidence="5"/>
<gene>
    <name evidence="5 10" type="primary">xseA</name>
    <name evidence="10" type="ORF">P5G50_15200</name>
</gene>
<keyword evidence="11" id="KW-1185">Reference proteome</keyword>
<evidence type="ECO:0000313" key="10">
    <source>
        <dbReference type="EMBL" id="MDN4615798.1"/>
    </source>
</evidence>
<evidence type="ECO:0000256" key="3">
    <source>
        <dbReference type="ARBA" id="ARBA00022801"/>
    </source>
</evidence>
<evidence type="ECO:0000256" key="5">
    <source>
        <dbReference type="HAMAP-Rule" id="MF_00378"/>
    </source>
</evidence>
<dbReference type="NCBIfam" id="TIGR00237">
    <property type="entry name" value="xseA"/>
    <property type="match status" value="1"/>
</dbReference>
<evidence type="ECO:0000256" key="7">
    <source>
        <dbReference type="SAM" id="MobiDB-lite"/>
    </source>
</evidence>
<comment type="catalytic activity">
    <reaction evidence="5 6">
        <text>Exonucleolytic cleavage in either 5'- to 3'- or 3'- to 5'-direction to yield nucleoside 5'-phosphates.</text>
        <dbReference type="EC" id="3.1.11.6"/>
    </reaction>
</comment>
<dbReference type="InterPro" id="IPR020579">
    <property type="entry name" value="Exonuc_VII_lsu_C"/>
</dbReference>
<keyword evidence="3 5" id="KW-0378">Hydrolase</keyword>
<keyword evidence="2 5" id="KW-0540">Nuclease</keyword>
<evidence type="ECO:0000256" key="1">
    <source>
        <dbReference type="ARBA" id="ARBA00022490"/>
    </source>
</evidence>
<comment type="function">
    <text evidence="5">Bidirectionally degrades single-stranded DNA into large acid-insoluble oligonucleotides, which are then degraded further into small acid-soluble oligonucleotides.</text>
</comment>
<feature type="domain" description="OB-fold nucleic acid binding" evidence="9">
    <location>
        <begin position="62"/>
        <end position="154"/>
    </location>
</feature>
<evidence type="ECO:0000256" key="2">
    <source>
        <dbReference type="ARBA" id="ARBA00022722"/>
    </source>
</evidence>
<name>A0ABT8KEB6_9MICO</name>
<dbReference type="PANTHER" id="PTHR30008">
    <property type="entry name" value="EXODEOXYRIBONUCLEASE 7 LARGE SUBUNIT"/>
    <property type="match status" value="1"/>
</dbReference>
<protein>
    <recommendedName>
        <fullName evidence="5">Exodeoxyribonuclease 7 large subunit</fullName>
        <ecNumber evidence="5">3.1.11.6</ecNumber>
    </recommendedName>
    <alternativeName>
        <fullName evidence="5">Exodeoxyribonuclease VII large subunit</fullName>
        <shortName evidence="5">Exonuclease VII large subunit</shortName>
    </alternativeName>
</protein>
<organism evidence="10 11">
    <name type="scientific">Leifsonia williamsii</name>
    <dbReference type="NCBI Taxonomy" id="3035919"/>
    <lineage>
        <taxon>Bacteria</taxon>
        <taxon>Bacillati</taxon>
        <taxon>Actinomycetota</taxon>
        <taxon>Actinomycetes</taxon>
        <taxon>Micrococcales</taxon>
        <taxon>Microbacteriaceae</taxon>
        <taxon>Leifsonia</taxon>
    </lineage>
</organism>
<keyword evidence="1 5" id="KW-0963">Cytoplasm</keyword>
<feature type="domain" description="Exonuclease VII large subunit C-terminal" evidence="8">
    <location>
        <begin position="177"/>
        <end position="373"/>
    </location>
</feature>
<evidence type="ECO:0000259" key="9">
    <source>
        <dbReference type="Pfam" id="PF13742"/>
    </source>
</evidence>
<dbReference type="CDD" id="cd04489">
    <property type="entry name" value="ExoVII_LU_OBF"/>
    <property type="match status" value="1"/>
</dbReference>
<dbReference type="InterPro" id="IPR025824">
    <property type="entry name" value="OB-fold_nuc-bd_dom"/>
</dbReference>
<comment type="caution">
    <text evidence="10">The sequence shown here is derived from an EMBL/GenBank/DDBJ whole genome shotgun (WGS) entry which is preliminary data.</text>
</comment>
<feature type="region of interest" description="Disordered" evidence="7">
    <location>
        <begin position="450"/>
        <end position="479"/>
    </location>
</feature>
<feature type="compositionally biased region" description="Low complexity" evidence="7">
    <location>
        <begin position="32"/>
        <end position="52"/>
    </location>
</feature>
<evidence type="ECO:0000256" key="4">
    <source>
        <dbReference type="ARBA" id="ARBA00022839"/>
    </source>
</evidence>
<dbReference type="PANTHER" id="PTHR30008:SF0">
    <property type="entry name" value="EXODEOXYRIBONUCLEASE 7 LARGE SUBUNIT"/>
    <property type="match status" value="1"/>
</dbReference>
<evidence type="ECO:0000256" key="6">
    <source>
        <dbReference type="RuleBase" id="RU004355"/>
    </source>
</evidence>
<evidence type="ECO:0000259" key="8">
    <source>
        <dbReference type="Pfam" id="PF02601"/>
    </source>
</evidence>
<dbReference type="Proteomes" id="UP001174208">
    <property type="component" value="Unassembled WGS sequence"/>
</dbReference>
<comment type="similarity">
    <text evidence="5 6">Belongs to the XseA family.</text>
</comment>
<sequence>MRGIGRLMVASLTPRSYVSALNDGWEDAVTETASAPSSAPTSAPTGAPAFTAGPPTLDAPWPVALLASKIKGWIDRLGTAWVEGEITQWGVSGGNVYGKLKDLNEDATISFTIWSSVKARIPADLKQGDRVIAAVKPNYWLKGGTLTMQVFDMRHVGLGDLLERLERLRAQLAAEGLFALERKKRLPFLPHTIGLVTGKDSDAEKDVLRNAQLRWPAVRFRVVYAAVQGERTVPEVMGAIRRLDADPEVEVIIVARGGGDFQNLLGFSDERLVRAAAEALTPIVSAIGHEADRPLLDEVADLRASTPTDAAKRVVPDVAEELARVQQARARIGMRVTHMIANEIDRIGHLRTRPVLASSSWIVDTRAQELTRYVARGAELMERCVDRETTRVAELRGQLRALSPQATLDRGYAIVQNDAGHVVSSPAEAPAGSALRVTVSDGAFAATAGEALASPAHHDDGPSDSSLGSSGPATAQRGK</sequence>
<reference evidence="10" key="1">
    <citation type="submission" date="2023-06" db="EMBL/GenBank/DDBJ databases">
        <title>MT1 and MT2 Draft Genomes of Novel Species.</title>
        <authorList>
            <person name="Venkateswaran K."/>
        </authorList>
    </citation>
    <scope>NUCLEOTIDE SEQUENCE</scope>
    <source>
        <strain evidence="10">F6_8S_P_1B</strain>
    </source>
</reference>
<keyword evidence="4 5" id="KW-0269">Exonuclease</keyword>
<dbReference type="Pfam" id="PF13742">
    <property type="entry name" value="tRNA_anti_2"/>
    <property type="match status" value="1"/>
</dbReference>
<feature type="compositionally biased region" description="Low complexity" evidence="7">
    <location>
        <begin position="463"/>
        <end position="472"/>
    </location>
</feature>
<dbReference type="GO" id="GO:0008855">
    <property type="term" value="F:exodeoxyribonuclease VII activity"/>
    <property type="evidence" value="ECO:0007669"/>
    <property type="project" value="UniProtKB-EC"/>
</dbReference>
<dbReference type="InterPro" id="IPR003753">
    <property type="entry name" value="Exonuc_VII_L"/>
</dbReference>
<dbReference type="EMBL" id="JAROCF010000001">
    <property type="protein sequence ID" value="MDN4615798.1"/>
    <property type="molecule type" value="Genomic_DNA"/>
</dbReference>
<accession>A0ABT8KEB6</accession>
<proteinExistence type="inferred from homology"/>
<feature type="region of interest" description="Disordered" evidence="7">
    <location>
        <begin position="29"/>
        <end position="52"/>
    </location>
</feature>
<dbReference type="Pfam" id="PF02601">
    <property type="entry name" value="Exonuc_VII_L"/>
    <property type="match status" value="1"/>
</dbReference>
<evidence type="ECO:0000313" key="11">
    <source>
        <dbReference type="Proteomes" id="UP001174208"/>
    </source>
</evidence>
<dbReference type="HAMAP" id="MF_00378">
    <property type="entry name" value="Exonuc_7_L"/>
    <property type="match status" value="1"/>
</dbReference>